<sequence length="141" mass="15566">MENYSSSWETAAVMKMAVVSMEKPFGALSRPGGVPNRDSCPPDLGFAMAAALNFSRTVAYSYRVLARIPRRKATTYSMLDRNGCTTPEPPPPELELRQTFFNANLSEADIAEAILQAVQSGLTHDWRNAARTLEQADQQLL</sequence>
<comment type="caution">
    <text evidence="1">The sequence shown here is derived from an EMBL/GenBank/DDBJ whole genome shotgun (WGS) entry which is preliminary data.</text>
</comment>
<reference evidence="1" key="1">
    <citation type="submission" date="2023-07" db="EMBL/GenBank/DDBJ databases">
        <title>A chromosome-level genome assembly of Lolium multiflorum.</title>
        <authorList>
            <person name="Chen Y."/>
            <person name="Copetti D."/>
            <person name="Kolliker R."/>
            <person name="Studer B."/>
        </authorList>
    </citation>
    <scope>NUCLEOTIDE SEQUENCE</scope>
    <source>
        <strain evidence="1">02402/16</strain>
        <tissue evidence="1">Leaf</tissue>
    </source>
</reference>
<keyword evidence="2" id="KW-1185">Reference proteome</keyword>
<proteinExistence type="predicted"/>
<organism evidence="1 2">
    <name type="scientific">Lolium multiflorum</name>
    <name type="common">Italian ryegrass</name>
    <name type="synonym">Lolium perenne subsp. multiflorum</name>
    <dbReference type="NCBI Taxonomy" id="4521"/>
    <lineage>
        <taxon>Eukaryota</taxon>
        <taxon>Viridiplantae</taxon>
        <taxon>Streptophyta</taxon>
        <taxon>Embryophyta</taxon>
        <taxon>Tracheophyta</taxon>
        <taxon>Spermatophyta</taxon>
        <taxon>Magnoliopsida</taxon>
        <taxon>Liliopsida</taxon>
        <taxon>Poales</taxon>
        <taxon>Poaceae</taxon>
        <taxon>BOP clade</taxon>
        <taxon>Pooideae</taxon>
        <taxon>Poodae</taxon>
        <taxon>Poeae</taxon>
        <taxon>Poeae Chloroplast Group 2 (Poeae type)</taxon>
        <taxon>Loliodinae</taxon>
        <taxon>Loliinae</taxon>
        <taxon>Lolium</taxon>
    </lineage>
</organism>
<gene>
    <name evidence="1" type="ORF">QYE76_012037</name>
</gene>
<name>A0AAD8U0B8_LOLMU</name>
<evidence type="ECO:0000313" key="2">
    <source>
        <dbReference type="Proteomes" id="UP001231189"/>
    </source>
</evidence>
<protein>
    <submittedName>
        <fullName evidence="1">Uncharacterized protein</fullName>
    </submittedName>
</protein>
<accession>A0AAD8U0B8</accession>
<dbReference type="Proteomes" id="UP001231189">
    <property type="component" value="Unassembled WGS sequence"/>
</dbReference>
<dbReference type="AlphaFoldDB" id="A0AAD8U0B8"/>
<dbReference type="EMBL" id="JAUUTY010000001">
    <property type="protein sequence ID" value="KAK1695340.1"/>
    <property type="molecule type" value="Genomic_DNA"/>
</dbReference>
<evidence type="ECO:0000313" key="1">
    <source>
        <dbReference type="EMBL" id="KAK1695340.1"/>
    </source>
</evidence>